<dbReference type="GO" id="GO:0005694">
    <property type="term" value="C:chromosome"/>
    <property type="evidence" value="ECO:0007669"/>
    <property type="project" value="UniProtKB-SubCell"/>
</dbReference>
<evidence type="ECO:0000256" key="6">
    <source>
        <dbReference type="ARBA" id="ARBA00022723"/>
    </source>
</evidence>
<keyword evidence="11" id="KW-1185">Reference proteome</keyword>
<dbReference type="PANTHER" id="PTHR46223:SF3">
    <property type="entry name" value="HISTONE-LYSINE N-METHYLTRANSFERASE SET-23"/>
    <property type="match status" value="1"/>
</dbReference>
<evidence type="ECO:0000256" key="7">
    <source>
        <dbReference type="ARBA" id="ARBA00022833"/>
    </source>
</evidence>
<dbReference type="AlphaFoldDB" id="A0AAV0C7S2"/>
<keyword evidence="6" id="KW-0479">Metal-binding</keyword>
<dbReference type="GO" id="GO:0046872">
    <property type="term" value="F:metal ion binding"/>
    <property type="evidence" value="ECO:0007669"/>
    <property type="project" value="UniProtKB-KW"/>
</dbReference>
<gene>
    <name evidence="10" type="ORF">CEPIT_LOCUS2986</name>
</gene>
<evidence type="ECO:0000256" key="5">
    <source>
        <dbReference type="ARBA" id="ARBA00022691"/>
    </source>
</evidence>
<evidence type="ECO:0000259" key="9">
    <source>
        <dbReference type="PROSITE" id="PS50868"/>
    </source>
</evidence>
<dbReference type="InterPro" id="IPR036047">
    <property type="entry name" value="F-box-like_dom_sf"/>
</dbReference>
<keyword evidence="3" id="KW-0489">Methyltransferase</keyword>
<comment type="subcellular location">
    <subcellularLocation>
        <location evidence="1">Chromosome</location>
    </subcellularLocation>
</comment>
<feature type="domain" description="SET" evidence="8">
    <location>
        <begin position="226"/>
        <end position="358"/>
    </location>
</feature>
<dbReference type="InterPro" id="IPR046341">
    <property type="entry name" value="SET_dom_sf"/>
</dbReference>
<feature type="domain" description="Post-SET" evidence="9">
    <location>
        <begin position="365"/>
        <end position="381"/>
    </location>
</feature>
<evidence type="ECO:0000313" key="11">
    <source>
        <dbReference type="Proteomes" id="UP001152523"/>
    </source>
</evidence>
<dbReference type="SUPFAM" id="SSF82199">
    <property type="entry name" value="SET domain"/>
    <property type="match status" value="1"/>
</dbReference>
<protein>
    <recommendedName>
        <fullName evidence="12">Histone-lysine N-methyltransferase SUVR3</fullName>
    </recommendedName>
</protein>
<evidence type="ECO:0008006" key="12">
    <source>
        <dbReference type="Google" id="ProtNLM"/>
    </source>
</evidence>
<dbReference type="EMBL" id="CAMAPF010000015">
    <property type="protein sequence ID" value="CAH9069107.1"/>
    <property type="molecule type" value="Genomic_DNA"/>
</dbReference>
<comment type="caution">
    <text evidence="10">The sequence shown here is derived from an EMBL/GenBank/DDBJ whole genome shotgun (WGS) entry which is preliminary data.</text>
</comment>
<organism evidence="10 11">
    <name type="scientific">Cuscuta epithymum</name>
    <dbReference type="NCBI Taxonomy" id="186058"/>
    <lineage>
        <taxon>Eukaryota</taxon>
        <taxon>Viridiplantae</taxon>
        <taxon>Streptophyta</taxon>
        <taxon>Embryophyta</taxon>
        <taxon>Tracheophyta</taxon>
        <taxon>Spermatophyta</taxon>
        <taxon>Magnoliopsida</taxon>
        <taxon>eudicotyledons</taxon>
        <taxon>Gunneridae</taxon>
        <taxon>Pentapetalae</taxon>
        <taxon>asterids</taxon>
        <taxon>lamiids</taxon>
        <taxon>Solanales</taxon>
        <taxon>Convolvulaceae</taxon>
        <taxon>Cuscuteae</taxon>
        <taxon>Cuscuta</taxon>
        <taxon>Cuscuta subgen. Cuscuta</taxon>
    </lineage>
</organism>
<dbReference type="PANTHER" id="PTHR46223">
    <property type="entry name" value="HISTONE-LYSINE N-METHYLTRANSFERASE SUV39H"/>
    <property type="match status" value="1"/>
</dbReference>
<reference evidence="10" key="1">
    <citation type="submission" date="2022-07" db="EMBL/GenBank/DDBJ databases">
        <authorList>
            <person name="Macas J."/>
            <person name="Novak P."/>
            <person name="Neumann P."/>
        </authorList>
    </citation>
    <scope>NUCLEOTIDE SEQUENCE</scope>
</reference>
<dbReference type="Pfam" id="PF00856">
    <property type="entry name" value="SET"/>
    <property type="match status" value="1"/>
</dbReference>
<dbReference type="InterPro" id="IPR003616">
    <property type="entry name" value="Post-SET_dom"/>
</dbReference>
<dbReference type="InterPro" id="IPR001214">
    <property type="entry name" value="SET_dom"/>
</dbReference>
<keyword evidence="4" id="KW-0808">Transferase</keyword>
<evidence type="ECO:0000313" key="10">
    <source>
        <dbReference type="EMBL" id="CAH9069107.1"/>
    </source>
</evidence>
<dbReference type="Proteomes" id="UP001152523">
    <property type="component" value="Unassembled WGS sequence"/>
</dbReference>
<dbReference type="CDD" id="cd09917">
    <property type="entry name" value="F-box_SF"/>
    <property type="match status" value="1"/>
</dbReference>
<evidence type="ECO:0000256" key="1">
    <source>
        <dbReference type="ARBA" id="ARBA00004286"/>
    </source>
</evidence>
<dbReference type="GO" id="GO:0008168">
    <property type="term" value="F:methyltransferase activity"/>
    <property type="evidence" value="ECO:0007669"/>
    <property type="project" value="UniProtKB-KW"/>
</dbReference>
<name>A0AAV0C7S2_9ASTE</name>
<evidence type="ECO:0000256" key="3">
    <source>
        <dbReference type="ARBA" id="ARBA00022603"/>
    </source>
</evidence>
<dbReference type="PROSITE" id="PS50280">
    <property type="entry name" value="SET"/>
    <property type="match status" value="1"/>
</dbReference>
<keyword evidence="7" id="KW-0862">Zinc</keyword>
<accession>A0AAV0C7S2</accession>
<dbReference type="InterPro" id="IPR050973">
    <property type="entry name" value="H3K9_Histone-Lys_N-MTase"/>
</dbReference>
<dbReference type="GO" id="GO:0032259">
    <property type="term" value="P:methylation"/>
    <property type="evidence" value="ECO:0007669"/>
    <property type="project" value="UniProtKB-KW"/>
</dbReference>
<dbReference type="PROSITE" id="PS50868">
    <property type="entry name" value="POST_SET"/>
    <property type="match status" value="1"/>
</dbReference>
<evidence type="ECO:0000259" key="8">
    <source>
        <dbReference type="PROSITE" id="PS50280"/>
    </source>
</evidence>
<proteinExistence type="predicted"/>
<keyword evidence="5" id="KW-0949">S-adenosyl-L-methionine</keyword>
<keyword evidence="2" id="KW-0158">Chromosome</keyword>
<dbReference type="SMART" id="SM00317">
    <property type="entry name" value="SET"/>
    <property type="match status" value="1"/>
</dbReference>
<dbReference type="Gene3D" id="2.170.270.10">
    <property type="entry name" value="SET domain"/>
    <property type="match status" value="1"/>
</dbReference>
<dbReference type="SUPFAM" id="SSF81383">
    <property type="entry name" value="F-box domain"/>
    <property type="match status" value="1"/>
</dbReference>
<sequence>MHLRVFLSKLKKIYLGILKNHSYFLRFIARNPNAPWALIFRYRIWVMEKRCRTGRPVLEEPDSSEAPENLLECAQLIFPYLQPADLASVSSTCRACRRFADDITSVRVSDATRGFENTAIPFINAVDSQPYAYFLYTPVQTLPAAAISAAAQRWGAPDDGRGQVRPDPFLFRVEGARGCDCSRGCSESSGCSCWDSAEFPSRECGPSCGCLSLECGNRLTQKGISVRLKIVKDKRKGWSLCAADLIPKGMFICEYAGELVTTDVTRARFKQYDDMSSRAHFSPALLVVKEHLSSGNTCMRMNIDATKIGNIARFINHSCDGGNLWTEIVRSSGALLPRVCFFATRDIHEDEELNFSYGDARLNPNGAQCFCGSPSCLGILPSEHT</sequence>
<evidence type="ECO:0000256" key="4">
    <source>
        <dbReference type="ARBA" id="ARBA00022679"/>
    </source>
</evidence>
<evidence type="ECO:0000256" key="2">
    <source>
        <dbReference type="ARBA" id="ARBA00022454"/>
    </source>
</evidence>